<reference evidence="1 2" key="1">
    <citation type="journal article" date="2016" name="Nat. Commun.">
        <title>Thousands of microbial genomes shed light on interconnected biogeochemical processes in an aquifer system.</title>
        <authorList>
            <person name="Anantharaman K."/>
            <person name="Brown C.T."/>
            <person name="Hug L.A."/>
            <person name="Sharon I."/>
            <person name="Castelle C.J."/>
            <person name="Probst A.J."/>
            <person name="Thomas B.C."/>
            <person name="Singh A."/>
            <person name="Wilkins M.J."/>
            <person name="Karaoz U."/>
            <person name="Brodie E.L."/>
            <person name="Williams K.H."/>
            <person name="Hubbard S.S."/>
            <person name="Banfield J.F."/>
        </authorList>
    </citation>
    <scope>NUCLEOTIDE SEQUENCE [LARGE SCALE GENOMIC DNA]</scope>
</reference>
<dbReference type="Proteomes" id="UP000177208">
    <property type="component" value="Unassembled WGS sequence"/>
</dbReference>
<protein>
    <submittedName>
        <fullName evidence="1">Uncharacterized protein</fullName>
    </submittedName>
</protein>
<gene>
    <name evidence="1" type="ORF">A2774_05740</name>
</gene>
<organism evidence="1 2">
    <name type="scientific">Candidatus Roizmanbacteria bacterium RIFCSPHIGHO2_01_FULL_39_12c</name>
    <dbReference type="NCBI Taxonomy" id="1802031"/>
    <lineage>
        <taxon>Bacteria</taxon>
        <taxon>Candidatus Roizmaniibacteriota</taxon>
    </lineage>
</organism>
<accession>A0A1F7G8A4</accession>
<proteinExistence type="predicted"/>
<sequence length="89" mass="10597">MVKIQISKNAEKKIKKWGLWDDYETHRDYFISDPGHPSLDYCPISVPKMKGKYPSFKIKRGIRALLFKHNKELYTVFDAGEFHKKQPRK</sequence>
<evidence type="ECO:0000313" key="1">
    <source>
        <dbReference type="EMBL" id="OGK15158.1"/>
    </source>
</evidence>
<evidence type="ECO:0000313" key="2">
    <source>
        <dbReference type="Proteomes" id="UP000177208"/>
    </source>
</evidence>
<dbReference type="AlphaFoldDB" id="A0A1F7G8A4"/>
<dbReference type="EMBL" id="MFZG01000040">
    <property type="protein sequence ID" value="OGK15158.1"/>
    <property type="molecule type" value="Genomic_DNA"/>
</dbReference>
<comment type="caution">
    <text evidence="1">The sequence shown here is derived from an EMBL/GenBank/DDBJ whole genome shotgun (WGS) entry which is preliminary data.</text>
</comment>
<name>A0A1F7G8A4_9BACT</name>